<dbReference type="Proteomes" id="UP000003684">
    <property type="component" value="Unassembled WGS sequence"/>
</dbReference>
<accession>D1YFJ6</accession>
<proteinExistence type="predicted"/>
<evidence type="ECO:0000313" key="2">
    <source>
        <dbReference type="EMBL" id="EFB63686.1"/>
    </source>
</evidence>
<dbReference type="InterPro" id="IPR010982">
    <property type="entry name" value="Lambda_DNA-bd_dom_sf"/>
</dbReference>
<dbReference type="Gene3D" id="1.25.40.10">
    <property type="entry name" value="Tetratricopeptide repeat domain"/>
    <property type="match status" value="1"/>
</dbReference>
<dbReference type="Pfam" id="PF01381">
    <property type="entry name" value="HTH_3"/>
    <property type="match status" value="1"/>
</dbReference>
<gene>
    <name evidence="2" type="ORF">HMPREF9209_1512</name>
</gene>
<protein>
    <submittedName>
        <fullName evidence="2">DNA-binding helix-turn-helix protein</fullName>
    </submittedName>
</protein>
<dbReference type="EMBL" id="ADFT01000001">
    <property type="protein sequence ID" value="EFB63686.1"/>
    <property type="molecule type" value="Genomic_DNA"/>
</dbReference>
<dbReference type="InterPro" id="IPR001387">
    <property type="entry name" value="Cro/C1-type_HTH"/>
</dbReference>
<name>D1YFJ6_LACGS</name>
<evidence type="ECO:0000259" key="1">
    <source>
        <dbReference type="PROSITE" id="PS50943"/>
    </source>
</evidence>
<dbReference type="SUPFAM" id="SSF47413">
    <property type="entry name" value="lambda repressor-like DNA-binding domains"/>
    <property type="match status" value="1"/>
</dbReference>
<comment type="caution">
    <text evidence="2">The sequence shown here is derived from an EMBL/GenBank/DDBJ whole genome shotgun (WGS) entry which is preliminary data.</text>
</comment>
<feature type="domain" description="HTH cro/C1-type" evidence="1">
    <location>
        <begin position="6"/>
        <end position="59"/>
    </location>
</feature>
<dbReference type="SMART" id="SM00530">
    <property type="entry name" value="HTH_XRE"/>
    <property type="match status" value="1"/>
</dbReference>
<dbReference type="Pfam" id="PF21259">
    <property type="entry name" value="Rgg_C"/>
    <property type="match status" value="1"/>
</dbReference>
<keyword evidence="2" id="KW-0238">DNA-binding</keyword>
<dbReference type="PROSITE" id="PS50943">
    <property type="entry name" value="HTH_CROC1"/>
    <property type="match status" value="1"/>
</dbReference>
<reference evidence="2 3" key="1">
    <citation type="submission" date="2009-12" db="EMBL/GenBank/DDBJ databases">
        <title>Genome Sequence of Lactobacillus gasseri 224-1.</title>
        <authorList>
            <person name="Durkin A.S."/>
            <person name="Madupu R."/>
            <person name="Torralba M."/>
            <person name="Methe B."/>
            <person name="Sutton G."/>
            <person name="Strausberg R.L."/>
            <person name="Nelson K.E."/>
        </authorList>
    </citation>
    <scope>NUCLEOTIDE SEQUENCE [LARGE SCALE GENOMIC DNA]</scope>
    <source>
        <strain evidence="2 3">224-1</strain>
    </source>
</reference>
<dbReference type="InterPro" id="IPR011990">
    <property type="entry name" value="TPR-like_helical_dom_sf"/>
</dbReference>
<dbReference type="GO" id="GO:0003677">
    <property type="term" value="F:DNA binding"/>
    <property type="evidence" value="ECO:0007669"/>
    <property type="project" value="UniProtKB-KW"/>
</dbReference>
<dbReference type="InterPro" id="IPR010057">
    <property type="entry name" value="Transcription_activator_Rgg_C"/>
</dbReference>
<dbReference type="PANTHER" id="PTHR37038">
    <property type="entry name" value="TRANSCRIPTIONAL REGULATOR-RELATED"/>
    <property type="match status" value="1"/>
</dbReference>
<sequence>MYGHEFKELRLEQGITQKEACRGICSESKLSRWENDQVEVEFSTAMNLLNRIHITSHEFMGWSKFSPRPEIDPELSEAIEKENIPFLKRVTQKQLTKYHKNHNKFDLFMAANLCNQLFIIEHKNYLPPIDQKKLFAIFSKVNLWSQYYISAFGASIFLFNPKQIYGSSMQIIRNIDRLKEAETSFNLEIIMGSLSDGILRLISLNELSYAQKLVKELKKIELPQYLMFFTLTLTYLQKAIDYMKNSDDKPILTLISEVLDLGCSVQATTYLDMFKYLKAQRKNTIFNIASTFLFKQSQYIVTIT</sequence>
<dbReference type="InterPro" id="IPR053163">
    <property type="entry name" value="HTH-type_regulator_Rgg"/>
</dbReference>
<dbReference type="AlphaFoldDB" id="D1YFJ6"/>
<organism evidence="2 3">
    <name type="scientific">Lactobacillus gasseri 224-1</name>
    <dbReference type="NCBI Taxonomy" id="679196"/>
    <lineage>
        <taxon>Bacteria</taxon>
        <taxon>Bacillati</taxon>
        <taxon>Bacillota</taxon>
        <taxon>Bacilli</taxon>
        <taxon>Lactobacillales</taxon>
        <taxon>Lactobacillaceae</taxon>
        <taxon>Lactobacillus</taxon>
    </lineage>
</organism>
<dbReference type="CDD" id="cd00093">
    <property type="entry name" value="HTH_XRE"/>
    <property type="match status" value="1"/>
</dbReference>
<evidence type="ECO:0000313" key="3">
    <source>
        <dbReference type="Proteomes" id="UP000003684"/>
    </source>
</evidence>